<evidence type="ECO:0000256" key="1">
    <source>
        <dbReference type="SAM" id="SignalP"/>
    </source>
</evidence>
<evidence type="ECO:0000313" key="4">
    <source>
        <dbReference type="Proteomes" id="UP000708208"/>
    </source>
</evidence>
<evidence type="ECO:0000259" key="2">
    <source>
        <dbReference type="PROSITE" id="PS51465"/>
    </source>
</evidence>
<name>A0A8J2KMZ7_9HEXA</name>
<gene>
    <name evidence="3" type="ORF">AFUS01_LOCUS26657</name>
</gene>
<evidence type="ECO:0000313" key="3">
    <source>
        <dbReference type="EMBL" id="CAG7816017.1"/>
    </source>
</evidence>
<dbReference type="CDD" id="cd00104">
    <property type="entry name" value="KAZAL_FS"/>
    <property type="match status" value="1"/>
</dbReference>
<dbReference type="SMART" id="SM00280">
    <property type="entry name" value="KAZAL"/>
    <property type="match status" value="1"/>
</dbReference>
<dbReference type="PANTHER" id="PTHR21131">
    <property type="entry name" value="SERINE-TYPE ENDOPEPTIDASE INHIBITOR"/>
    <property type="match status" value="1"/>
</dbReference>
<feature type="chain" id="PRO_5035318687" description="Kazal-like domain-containing protein" evidence="1">
    <location>
        <begin position="21"/>
        <end position="202"/>
    </location>
</feature>
<accession>A0A8J2KMZ7</accession>
<dbReference type="AlphaFoldDB" id="A0A8J2KMZ7"/>
<dbReference type="PANTHER" id="PTHR21131:SF0">
    <property type="entry name" value="GEO10195P1-RELATED"/>
    <property type="match status" value="1"/>
</dbReference>
<dbReference type="PROSITE" id="PS51465">
    <property type="entry name" value="KAZAL_2"/>
    <property type="match status" value="1"/>
</dbReference>
<dbReference type="Pfam" id="PF00050">
    <property type="entry name" value="Kazal_1"/>
    <property type="match status" value="1"/>
</dbReference>
<protein>
    <recommendedName>
        <fullName evidence="2">Kazal-like domain-containing protein</fullName>
    </recommendedName>
</protein>
<dbReference type="InterPro" id="IPR053265">
    <property type="entry name" value="Serpin"/>
</dbReference>
<dbReference type="Proteomes" id="UP000708208">
    <property type="component" value="Unassembled WGS sequence"/>
</dbReference>
<dbReference type="InterPro" id="IPR002350">
    <property type="entry name" value="Kazal_dom"/>
</dbReference>
<organism evidence="3 4">
    <name type="scientific">Allacma fusca</name>
    <dbReference type="NCBI Taxonomy" id="39272"/>
    <lineage>
        <taxon>Eukaryota</taxon>
        <taxon>Metazoa</taxon>
        <taxon>Ecdysozoa</taxon>
        <taxon>Arthropoda</taxon>
        <taxon>Hexapoda</taxon>
        <taxon>Collembola</taxon>
        <taxon>Symphypleona</taxon>
        <taxon>Sminthuridae</taxon>
        <taxon>Allacma</taxon>
    </lineage>
</organism>
<proteinExistence type="predicted"/>
<keyword evidence="1" id="KW-0732">Signal</keyword>
<dbReference type="OrthoDB" id="328123at2759"/>
<dbReference type="PROSITE" id="PS00282">
    <property type="entry name" value="KAZAL_1"/>
    <property type="match status" value="1"/>
</dbReference>
<reference evidence="3" key="1">
    <citation type="submission" date="2021-06" db="EMBL/GenBank/DDBJ databases">
        <authorList>
            <person name="Hodson N. C."/>
            <person name="Mongue J. A."/>
            <person name="Jaron S. K."/>
        </authorList>
    </citation>
    <scope>NUCLEOTIDE SEQUENCE</scope>
</reference>
<keyword evidence="4" id="KW-1185">Reference proteome</keyword>
<comment type="caution">
    <text evidence="3">The sequence shown here is derived from an EMBL/GenBank/DDBJ whole genome shotgun (WGS) entry which is preliminary data.</text>
</comment>
<sequence>MKLSIFFTVFAILVVSFAAAQRFKPQPNGCRGGQPSCICTMEYSPVCGSNGVTYSNRCGLLCAQKCDRSLRIAYRGKCGGRAVNEPQHFHDKILKLEVPQSQCRTTGVGVAFHVNKESHPGVSARVSINLFVARTDEPTATCVKLNVLNDATAISNMLTVARVPVGASQSPTVQHSSFTTLLNRCHDEMFWSHIGNIFQVFT</sequence>
<feature type="signal peptide" evidence="1">
    <location>
        <begin position="1"/>
        <end position="20"/>
    </location>
</feature>
<feature type="domain" description="Kazal-like" evidence="2">
    <location>
        <begin position="24"/>
        <end position="80"/>
    </location>
</feature>
<dbReference type="EMBL" id="CAJVCH010358982">
    <property type="protein sequence ID" value="CAG7816017.1"/>
    <property type="molecule type" value="Genomic_DNA"/>
</dbReference>